<organism evidence="1 2">
    <name type="scientific">Mucilaginibacter calamicampi</name>
    <dbReference type="NCBI Taxonomy" id="1302352"/>
    <lineage>
        <taxon>Bacteria</taxon>
        <taxon>Pseudomonadati</taxon>
        <taxon>Bacteroidota</taxon>
        <taxon>Sphingobacteriia</taxon>
        <taxon>Sphingobacteriales</taxon>
        <taxon>Sphingobacteriaceae</taxon>
        <taxon>Mucilaginibacter</taxon>
    </lineage>
</organism>
<protein>
    <recommendedName>
        <fullName evidence="3">Natural product</fullName>
    </recommendedName>
</protein>
<gene>
    <name evidence="1" type="ORF">ACFQZS_09545</name>
</gene>
<dbReference type="EMBL" id="JBHTHU010000005">
    <property type="protein sequence ID" value="MFD0750384.1"/>
    <property type="molecule type" value="Genomic_DNA"/>
</dbReference>
<evidence type="ECO:0000313" key="1">
    <source>
        <dbReference type="EMBL" id="MFD0750384.1"/>
    </source>
</evidence>
<proteinExistence type="predicted"/>
<evidence type="ECO:0008006" key="3">
    <source>
        <dbReference type="Google" id="ProtNLM"/>
    </source>
</evidence>
<reference evidence="2" key="1">
    <citation type="journal article" date="2019" name="Int. J. Syst. Evol. Microbiol.">
        <title>The Global Catalogue of Microorganisms (GCM) 10K type strain sequencing project: providing services to taxonomists for standard genome sequencing and annotation.</title>
        <authorList>
            <consortium name="The Broad Institute Genomics Platform"/>
            <consortium name="The Broad Institute Genome Sequencing Center for Infectious Disease"/>
            <person name="Wu L."/>
            <person name="Ma J."/>
        </authorList>
    </citation>
    <scope>NUCLEOTIDE SEQUENCE [LARGE SCALE GENOMIC DNA]</scope>
    <source>
        <strain evidence="2">CCUG 63418</strain>
    </source>
</reference>
<accession>A0ABW2YXT7</accession>
<dbReference type="Proteomes" id="UP001596958">
    <property type="component" value="Unassembled WGS sequence"/>
</dbReference>
<comment type="caution">
    <text evidence="1">The sequence shown here is derived from an EMBL/GenBank/DDBJ whole genome shotgun (WGS) entry which is preliminary data.</text>
</comment>
<evidence type="ECO:0000313" key="2">
    <source>
        <dbReference type="Proteomes" id="UP001596958"/>
    </source>
</evidence>
<sequence length="59" mass="6546">MKVKLSLPEETTEEFVDIENLDNETKLKIKTYLENEGSALASCGGTWKCSIKIHGIVSC</sequence>
<keyword evidence="2" id="KW-1185">Reference proteome</keyword>
<dbReference type="RefSeq" id="WP_377099594.1">
    <property type="nucleotide sequence ID" value="NZ_JBHTHU010000005.1"/>
</dbReference>
<name>A0ABW2YXT7_9SPHI</name>